<dbReference type="AlphaFoldDB" id="A0A411PFP9"/>
<dbReference type="EMBL" id="CP036200">
    <property type="protein sequence ID" value="QBF82318.1"/>
    <property type="molecule type" value="Genomic_DNA"/>
</dbReference>
<feature type="chain" id="PRO_5019174255" description="DUF4142 domain-containing protein" evidence="1">
    <location>
        <begin position="32"/>
        <end position="119"/>
    </location>
</feature>
<proteinExistence type="predicted"/>
<dbReference type="KEGG" id="smai:EXU30_06125"/>
<keyword evidence="1" id="KW-0732">Signal</keyword>
<dbReference type="RefSeq" id="WP_130598327.1">
    <property type="nucleotide sequence ID" value="NZ_CP036200.1"/>
</dbReference>
<protein>
    <recommendedName>
        <fullName evidence="4">DUF4142 domain-containing protein</fullName>
    </recommendedName>
</protein>
<keyword evidence="3" id="KW-1185">Reference proteome</keyword>
<reference evidence="2 3" key="1">
    <citation type="submission" date="2019-02" db="EMBL/GenBank/DDBJ databases">
        <title>Shewanella sp. D4-2 isolated from Dokdo Island.</title>
        <authorList>
            <person name="Baek K."/>
        </authorList>
    </citation>
    <scope>NUCLEOTIDE SEQUENCE [LARGE SCALE GENOMIC DNA]</scope>
    <source>
        <strain evidence="2 3">D4-2</strain>
    </source>
</reference>
<evidence type="ECO:0000256" key="1">
    <source>
        <dbReference type="SAM" id="SignalP"/>
    </source>
</evidence>
<evidence type="ECO:0000313" key="2">
    <source>
        <dbReference type="EMBL" id="QBF82318.1"/>
    </source>
</evidence>
<name>A0A411PFP9_9GAMM</name>
<organism evidence="2 3">
    <name type="scientific">Shewanella maritima</name>
    <dbReference type="NCBI Taxonomy" id="2520507"/>
    <lineage>
        <taxon>Bacteria</taxon>
        <taxon>Pseudomonadati</taxon>
        <taxon>Pseudomonadota</taxon>
        <taxon>Gammaproteobacteria</taxon>
        <taxon>Alteromonadales</taxon>
        <taxon>Shewanellaceae</taxon>
        <taxon>Shewanella</taxon>
    </lineage>
</organism>
<gene>
    <name evidence="2" type="ORF">EXU30_06125</name>
</gene>
<sequence>MKSHTQLVISSGIIALSMVAASFSPSSLAQARATDEALVNPTMETMTIIYRNAFDYALYQHTAEMLAAHHQQLHSNIMLDARQQSKTMAKNFAISIADSNALPQNRNSLQEIGVLVAPQ</sequence>
<dbReference type="Proteomes" id="UP000291106">
    <property type="component" value="Chromosome"/>
</dbReference>
<evidence type="ECO:0000313" key="3">
    <source>
        <dbReference type="Proteomes" id="UP000291106"/>
    </source>
</evidence>
<dbReference type="OrthoDB" id="6266632at2"/>
<feature type="signal peptide" evidence="1">
    <location>
        <begin position="1"/>
        <end position="31"/>
    </location>
</feature>
<evidence type="ECO:0008006" key="4">
    <source>
        <dbReference type="Google" id="ProtNLM"/>
    </source>
</evidence>
<accession>A0A411PFP9</accession>